<organism evidence="1 2">
    <name type="scientific">Rossellomorea aquimaris</name>
    <dbReference type="NCBI Taxonomy" id="189382"/>
    <lineage>
        <taxon>Bacteria</taxon>
        <taxon>Bacillati</taxon>
        <taxon>Bacillota</taxon>
        <taxon>Bacilli</taxon>
        <taxon>Bacillales</taxon>
        <taxon>Bacillaceae</taxon>
        <taxon>Rossellomorea</taxon>
    </lineage>
</organism>
<comment type="caution">
    <text evidence="1">The sequence shown here is derived from an EMBL/GenBank/DDBJ whole genome shotgun (WGS) entry which is preliminary data.</text>
</comment>
<evidence type="ECO:0000313" key="1">
    <source>
        <dbReference type="EMBL" id="TYS71645.1"/>
    </source>
</evidence>
<reference evidence="1 2" key="1">
    <citation type="submission" date="2019-08" db="EMBL/GenBank/DDBJ databases">
        <title>Bacillus genomes from the desert of Cuatro Cienegas, Coahuila.</title>
        <authorList>
            <person name="Olmedo-Alvarez G."/>
        </authorList>
    </citation>
    <scope>NUCLEOTIDE SEQUENCE [LARGE SCALE GENOMIC DNA]</scope>
    <source>
        <strain evidence="1 2">CH451a_14T</strain>
    </source>
</reference>
<dbReference type="Proteomes" id="UP000325054">
    <property type="component" value="Unassembled WGS sequence"/>
</dbReference>
<evidence type="ECO:0000313" key="2">
    <source>
        <dbReference type="Proteomes" id="UP000325054"/>
    </source>
</evidence>
<gene>
    <name evidence="1" type="ORF">FZC80_21645</name>
</gene>
<name>A0A5D4T8S3_9BACI</name>
<proteinExistence type="predicted"/>
<dbReference type="OrthoDB" id="2574781at2"/>
<accession>A0A5D4T8S3</accession>
<dbReference type="EMBL" id="VTEW01000030">
    <property type="protein sequence ID" value="TYS71645.1"/>
    <property type="molecule type" value="Genomic_DNA"/>
</dbReference>
<dbReference type="AlphaFoldDB" id="A0A5D4T8S3"/>
<sequence>MTIIATYRREDIAIYIYDSLLTVKEPNKQLDASFKFIALEERIGIFLSGDVNLWKKVIDKLENKISFITVDNILDFDGIFRTELNKVVGESPSNRYTYSRALGFIRDDVNKRNLQFLLELNPGKGCLITEVPDGELKVIGSGSYVPDIEPLLKYKFDKLFVEYKKHLDLYHFASNCREEIEGLIQACGPSIYKILGISTVLSLAYIVGDYFIIIGEEREGGNFTKVKGHRHKFSTLKSEKGEVKLLDHLDKNKGYYLNIVFDTTPETSGEIFDPRFSYYAEDPLKYYCENSTVYWIDQWVEEDYQFLWRKIERVEYRKCNIRGKTVIIPHPNRHKIVSQWREKVGVFKIFDYQNIDEMYFSISKEQSEYFEKELASNIFNHAWLKKYITKYDLLYKPQSFWKKYKIVIRIKLSELRRFIKFR</sequence>
<protein>
    <submittedName>
        <fullName evidence="1">Uncharacterized protein</fullName>
    </submittedName>
</protein>
<dbReference type="RefSeq" id="WP_148993110.1">
    <property type="nucleotide sequence ID" value="NZ_VTEW01000030.1"/>
</dbReference>